<dbReference type="PANTHER" id="PTHR38441">
    <property type="entry name" value="INTEGRAL MEMBRANE PROTEIN-RELATED"/>
    <property type="match status" value="1"/>
</dbReference>
<name>A0ABW3FTZ8_9PSEU</name>
<organism evidence="2 3">
    <name type="scientific">Saccharopolyspora rosea</name>
    <dbReference type="NCBI Taxonomy" id="524884"/>
    <lineage>
        <taxon>Bacteria</taxon>
        <taxon>Bacillati</taxon>
        <taxon>Actinomycetota</taxon>
        <taxon>Actinomycetes</taxon>
        <taxon>Pseudonocardiales</taxon>
        <taxon>Pseudonocardiaceae</taxon>
        <taxon>Saccharopolyspora</taxon>
    </lineage>
</organism>
<gene>
    <name evidence="2" type="ORF">ACFQ16_18955</name>
</gene>
<protein>
    <submittedName>
        <fullName evidence="2">DUF485 domain-containing protein</fullName>
    </submittedName>
</protein>
<dbReference type="Pfam" id="PF04341">
    <property type="entry name" value="DUF485"/>
    <property type="match status" value="1"/>
</dbReference>
<reference evidence="3" key="1">
    <citation type="journal article" date="2019" name="Int. J. Syst. Evol. Microbiol.">
        <title>The Global Catalogue of Microorganisms (GCM) 10K type strain sequencing project: providing services to taxonomists for standard genome sequencing and annotation.</title>
        <authorList>
            <consortium name="The Broad Institute Genomics Platform"/>
            <consortium name="The Broad Institute Genome Sequencing Center for Infectious Disease"/>
            <person name="Wu L."/>
            <person name="Ma J."/>
        </authorList>
    </citation>
    <scope>NUCLEOTIDE SEQUENCE [LARGE SCALE GENOMIC DNA]</scope>
    <source>
        <strain evidence="3">CCUG 56401</strain>
    </source>
</reference>
<keyword evidence="1" id="KW-0812">Transmembrane</keyword>
<accession>A0ABW3FTZ8</accession>
<evidence type="ECO:0000313" key="2">
    <source>
        <dbReference type="EMBL" id="MFD0921827.1"/>
    </source>
</evidence>
<dbReference type="InterPro" id="IPR007436">
    <property type="entry name" value="DUF485"/>
</dbReference>
<dbReference type="RefSeq" id="WP_380758792.1">
    <property type="nucleotide sequence ID" value="NZ_BAABLT010000040.1"/>
</dbReference>
<sequence length="116" mass="12928">MSTTDQSGSGSGIDAETWATAQSSPEFAELRRRLRTFVFPVSVLFLAWYLVYVLLADYAHGFMSTKLVGNINVALVLGLLQFVSTFAITTWYVRFANRRLDPVAEQIRETVEGGSE</sequence>
<comment type="caution">
    <text evidence="2">The sequence shown here is derived from an EMBL/GenBank/DDBJ whole genome shotgun (WGS) entry which is preliminary data.</text>
</comment>
<feature type="transmembrane region" description="Helical" evidence="1">
    <location>
        <begin position="67"/>
        <end position="93"/>
    </location>
</feature>
<dbReference type="PANTHER" id="PTHR38441:SF1">
    <property type="entry name" value="MEMBRANE PROTEIN"/>
    <property type="match status" value="1"/>
</dbReference>
<evidence type="ECO:0000313" key="3">
    <source>
        <dbReference type="Proteomes" id="UP001597018"/>
    </source>
</evidence>
<feature type="transmembrane region" description="Helical" evidence="1">
    <location>
        <begin position="37"/>
        <end position="55"/>
    </location>
</feature>
<keyword evidence="3" id="KW-1185">Reference proteome</keyword>
<proteinExistence type="predicted"/>
<dbReference type="EMBL" id="JBHTIW010000015">
    <property type="protein sequence ID" value="MFD0921827.1"/>
    <property type="molecule type" value="Genomic_DNA"/>
</dbReference>
<keyword evidence="1" id="KW-1133">Transmembrane helix</keyword>
<keyword evidence="1" id="KW-0472">Membrane</keyword>
<dbReference type="Proteomes" id="UP001597018">
    <property type="component" value="Unassembled WGS sequence"/>
</dbReference>
<evidence type="ECO:0000256" key="1">
    <source>
        <dbReference type="SAM" id="Phobius"/>
    </source>
</evidence>